<accession>A0A1I2R8T4</accession>
<dbReference type="GO" id="GO:0008658">
    <property type="term" value="F:penicillin binding"/>
    <property type="evidence" value="ECO:0007669"/>
    <property type="project" value="InterPro"/>
</dbReference>
<gene>
    <name evidence="4" type="ORF">SAMN05660649_01446</name>
</gene>
<dbReference type="InterPro" id="IPR050515">
    <property type="entry name" value="Beta-lactam/transpept"/>
</dbReference>
<evidence type="ECO:0000259" key="2">
    <source>
        <dbReference type="Pfam" id="PF00905"/>
    </source>
</evidence>
<evidence type="ECO:0000259" key="3">
    <source>
        <dbReference type="Pfam" id="PF21922"/>
    </source>
</evidence>
<keyword evidence="1" id="KW-0812">Transmembrane</keyword>
<evidence type="ECO:0000256" key="1">
    <source>
        <dbReference type="SAM" id="Phobius"/>
    </source>
</evidence>
<evidence type="ECO:0000313" key="4">
    <source>
        <dbReference type="EMBL" id="SFG36870.1"/>
    </source>
</evidence>
<keyword evidence="5" id="KW-1185">Reference proteome</keyword>
<dbReference type="Gene3D" id="3.40.710.10">
    <property type="entry name" value="DD-peptidase/beta-lactamase superfamily"/>
    <property type="match status" value="1"/>
</dbReference>
<dbReference type="Proteomes" id="UP000199337">
    <property type="component" value="Unassembled WGS sequence"/>
</dbReference>
<dbReference type="STRING" id="341036.SAMN05660649_01446"/>
<dbReference type="InterPro" id="IPR001460">
    <property type="entry name" value="PCN-bd_Tpept"/>
</dbReference>
<dbReference type="Pfam" id="PF00905">
    <property type="entry name" value="Transpeptidase"/>
    <property type="match status" value="1"/>
</dbReference>
<dbReference type="Gene3D" id="3.90.1310.10">
    <property type="entry name" value="Penicillin-binding protein 2a (Domain 2)"/>
    <property type="match status" value="1"/>
</dbReference>
<feature type="domain" description="Penicillin binding protein A dimerisation" evidence="3">
    <location>
        <begin position="53"/>
        <end position="134"/>
    </location>
</feature>
<dbReference type="RefSeq" id="WP_092470135.1">
    <property type="nucleotide sequence ID" value="NZ_FOOX01000004.1"/>
</dbReference>
<evidence type="ECO:0000313" key="5">
    <source>
        <dbReference type="Proteomes" id="UP000199337"/>
    </source>
</evidence>
<feature type="domain" description="Penicillin-binding protein transpeptidase" evidence="2">
    <location>
        <begin position="156"/>
        <end position="453"/>
    </location>
</feature>
<name>A0A1I2R8T4_9FIRM</name>
<keyword evidence="1" id="KW-1133">Transmembrane helix</keyword>
<dbReference type="InterPro" id="IPR012338">
    <property type="entry name" value="Beta-lactam/transpept-like"/>
</dbReference>
<dbReference type="OrthoDB" id="9804124at2"/>
<dbReference type="SUPFAM" id="SSF56519">
    <property type="entry name" value="Penicillin binding protein dimerisation domain"/>
    <property type="match status" value="1"/>
</dbReference>
<dbReference type="InterPro" id="IPR054120">
    <property type="entry name" value="PBPA_dimer"/>
</dbReference>
<dbReference type="Pfam" id="PF21922">
    <property type="entry name" value="PBP_dimer_2"/>
    <property type="match status" value="1"/>
</dbReference>
<dbReference type="PANTHER" id="PTHR30627">
    <property type="entry name" value="PEPTIDOGLYCAN D,D-TRANSPEPTIDASE"/>
    <property type="match status" value="1"/>
</dbReference>
<feature type="transmembrane region" description="Helical" evidence="1">
    <location>
        <begin position="7"/>
        <end position="30"/>
    </location>
</feature>
<dbReference type="SUPFAM" id="SSF56601">
    <property type="entry name" value="beta-lactamase/transpeptidase-like"/>
    <property type="match status" value="1"/>
</dbReference>
<dbReference type="PANTHER" id="PTHR30627:SF24">
    <property type="entry name" value="PENICILLIN-BINDING PROTEIN 4B"/>
    <property type="match status" value="1"/>
</dbReference>
<dbReference type="GO" id="GO:0005886">
    <property type="term" value="C:plasma membrane"/>
    <property type="evidence" value="ECO:0007669"/>
    <property type="project" value="TreeGrafter"/>
</dbReference>
<dbReference type="GO" id="GO:0071555">
    <property type="term" value="P:cell wall organization"/>
    <property type="evidence" value="ECO:0007669"/>
    <property type="project" value="TreeGrafter"/>
</dbReference>
<dbReference type="EMBL" id="FOOX01000004">
    <property type="protein sequence ID" value="SFG36870.1"/>
    <property type="molecule type" value="Genomic_DNA"/>
</dbReference>
<proteinExistence type="predicted"/>
<dbReference type="InterPro" id="IPR036138">
    <property type="entry name" value="PBP_dimer_sf"/>
</dbReference>
<dbReference type="GO" id="GO:0071972">
    <property type="term" value="F:peptidoglycan L,D-transpeptidase activity"/>
    <property type="evidence" value="ECO:0007669"/>
    <property type="project" value="TreeGrafter"/>
</dbReference>
<dbReference type="GO" id="GO:0016740">
    <property type="term" value="F:transferase activity"/>
    <property type="evidence" value="ECO:0007669"/>
    <property type="project" value="UniProtKB-KW"/>
</dbReference>
<keyword evidence="4" id="KW-0808">Transferase</keyword>
<sequence length="459" mass="48218">MKNNVRRLAYVILAGLVAICVYLALIPYYLKHTPGGGALTDPRIAARENMIQRGTIFDREGRVLARSVPQTDGGFVREYSLGSYASHIIGYYSIKAGSAGLEKTRASVLLGLNEGNPFYSLMNRVTGKPGVGNDMILTIDADLQQYVATLLDGQKGAAVVLNPATGEILASASYPRFDPAKVTDYLNQPDSPLLDRALQGAYPPGSIFKIVTAAGILTDLPGMTDETIQCNGELEVNGFILKDNAVHGNVDFKEAFTRSCNVAFGRYGLALGAKDFVKQAGAFGIGVSPDFPLPLYQGYLPRVDELDGPALASSAIGQGKVLVSPLQAALVAGAVANGGEIMKPYLISRYSGPGGFEKTFKPEKWLVPMTPAVAGVLKDEMIAVVQSGTGKAAALPGITVAGKTGSAENPHGQSHAWFVGFAPAEQPRVVVAVVLENQGSGGAKAAPLAGEILRRALEG</sequence>
<organism evidence="4 5">
    <name type="scientific">Desulfotruncus arcticus DSM 17038</name>
    <dbReference type="NCBI Taxonomy" id="1121424"/>
    <lineage>
        <taxon>Bacteria</taxon>
        <taxon>Bacillati</taxon>
        <taxon>Bacillota</taxon>
        <taxon>Clostridia</taxon>
        <taxon>Eubacteriales</taxon>
        <taxon>Desulfallaceae</taxon>
        <taxon>Desulfotruncus</taxon>
    </lineage>
</organism>
<keyword evidence="1" id="KW-0472">Membrane</keyword>
<protein>
    <submittedName>
        <fullName evidence="4">Peptidoglycan glycosyltransferase</fullName>
    </submittedName>
</protein>
<reference evidence="5" key="1">
    <citation type="submission" date="2016-10" db="EMBL/GenBank/DDBJ databases">
        <authorList>
            <person name="Varghese N."/>
            <person name="Submissions S."/>
        </authorList>
    </citation>
    <scope>NUCLEOTIDE SEQUENCE [LARGE SCALE GENOMIC DNA]</scope>
    <source>
        <strain evidence="5">DSM 17038</strain>
    </source>
</reference>
<dbReference type="AlphaFoldDB" id="A0A1I2R8T4"/>